<keyword evidence="3 8" id="KW-0732">Signal</keyword>
<keyword evidence="2" id="KW-0479">Metal-binding</keyword>
<evidence type="ECO:0000256" key="1">
    <source>
        <dbReference type="ARBA" id="ARBA00022670"/>
    </source>
</evidence>
<accession>A0A370GBW3</accession>
<dbReference type="Gene3D" id="3.10.170.10">
    <property type="match status" value="1"/>
</dbReference>
<dbReference type="Pfam" id="PF02868">
    <property type="entry name" value="Peptidase_M4_C"/>
    <property type="match status" value="1"/>
</dbReference>
<dbReference type="InterPro" id="IPR011096">
    <property type="entry name" value="FTP_domain"/>
</dbReference>
<dbReference type="Proteomes" id="UP000254720">
    <property type="component" value="Unassembled WGS sequence"/>
</dbReference>
<comment type="caution">
    <text evidence="12">The sequence shown here is derived from an EMBL/GenBank/DDBJ whole genome shotgun (WGS) entry which is preliminary data.</text>
</comment>
<dbReference type="Pfam" id="PF01447">
    <property type="entry name" value="Peptidase_M4"/>
    <property type="match status" value="1"/>
</dbReference>
<keyword evidence="1" id="KW-0645">Protease</keyword>
<dbReference type="GO" id="GO:0006508">
    <property type="term" value="P:proteolysis"/>
    <property type="evidence" value="ECO:0007669"/>
    <property type="project" value="UniProtKB-KW"/>
</dbReference>
<evidence type="ECO:0000256" key="5">
    <source>
        <dbReference type="ARBA" id="ARBA00022833"/>
    </source>
</evidence>
<gene>
    <name evidence="12" type="ORF">C8D86_12012</name>
</gene>
<keyword evidence="6" id="KW-0482">Metalloprotease</keyword>
<evidence type="ECO:0000256" key="3">
    <source>
        <dbReference type="ARBA" id="ARBA00022729"/>
    </source>
</evidence>
<protein>
    <submittedName>
        <fullName evidence="12">Pseudolysin</fullName>
    </submittedName>
</protein>
<dbReference type="Gene3D" id="3.10.450.490">
    <property type="match status" value="1"/>
</dbReference>
<dbReference type="PANTHER" id="PTHR33794:SF1">
    <property type="entry name" value="BACILLOLYSIN"/>
    <property type="match status" value="1"/>
</dbReference>
<evidence type="ECO:0000313" key="12">
    <source>
        <dbReference type="EMBL" id="RDI41312.1"/>
    </source>
</evidence>
<dbReference type="GO" id="GO:0046872">
    <property type="term" value="F:metal ion binding"/>
    <property type="evidence" value="ECO:0007669"/>
    <property type="project" value="UniProtKB-KW"/>
</dbReference>
<evidence type="ECO:0000259" key="9">
    <source>
        <dbReference type="Pfam" id="PF01447"/>
    </source>
</evidence>
<evidence type="ECO:0000259" key="10">
    <source>
        <dbReference type="Pfam" id="PF02868"/>
    </source>
</evidence>
<feature type="chain" id="PRO_5017083603" evidence="8">
    <location>
        <begin position="23"/>
        <end position="592"/>
    </location>
</feature>
<dbReference type="InterPro" id="IPR027268">
    <property type="entry name" value="Peptidase_M4/M1_CTD_sf"/>
</dbReference>
<feature type="domain" description="Peptidase M4 C-terminal" evidence="10">
    <location>
        <begin position="410"/>
        <end position="581"/>
    </location>
</feature>
<dbReference type="EMBL" id="QQAX01000020">
    <property type="protein sequence ID" value="RDI41312.1"/>
    <property type="molecule type" value="Genomic_DNA"/>
</dbReference>
<dbReference type="InterPro" id="IPR001570">
    <property type="entry name" value="Peptidase_M4_C_domain"/>
</dbReference>
<dbReference type="OrthoDB" id="5378341at2"/>
<feature type="domain" description="FTP" evidence="11">
    <location>
        <begin position="55"/>
        <end position="94"/>
    </location>
</feature>
<dbReference type="Pfam" id="PF07504">
    <property type="entry name" value="FTP"/>
    <property type="match status" value="1"/>
</dbReference>
<dbReference type="InterPro" id="IPR013856">
    <property type="entry name" value="Peptidase_M4_domain"/>
</dbReference>
<dbReference type="InterPro" id="IPR050728">
    <property type="entry name" value="Zinc_Metalloprotease_M4"/>
</dbReference>
<feature type="domain" description="Peptidase M4" evidence="9">
    <location>
        <begin position="258"/>
        <end position="407"/>
    </location>
</feature>
<keyword evidence="5" id="KW-0862">Zinc</keyword>
<keyword evidence="4" id="KW-0378">Hydrolase</keyword>
<dbReference type="GO" id="GO:0004222">
    <property type="term" value="F:metalloendopeptidase activity"/>
    <property type="evidence" value="ECO:0007669"/>
    <property type="project" value="InterPro"/>
</dbReference>
<evidence type="ECO:0000313" key="13">
    <source>
        <dbReference type="Proteomes" id="UP000254720"/>
    </source>
</evidence>
<dbReference type="Gene3D" id="1.10.390.10">
    <property type="entry name" value="Neutral Protease Domain 2"/>
    <property type="match status" value="1"/>
</dbReference>
<evidence type="ECO:0000256" key="4">
    <source>
        <dbReference type="ARBA" id="ARBA00022801"/>
    </source>
</evidence>
<keyword evidence="7" id="KW-0865">Zymogen</keyword>
<keyword evidence="13" id="KW-1185">Reference proteome</keyword>
<reference evidence="12 13" key="1">
    <citation type="submission" date="2018-07" db="EMBL/GenBank/DDBJ databases">
        <title>Genomic Encyclopedia of Type Strains, Phase IV (KMG-IV): sequencing the most valuable type-strain genomes for metagenomic binning, comparative biology and taxonomic classification.</title>
        <authorList>
            <person name="Goeker M."/>
        </authorList>
    </citation>
    <scope>NUCLEOTIDE SEQUENCE [LARGE SCALE GENOMIC DNA]</scope>
    <source>
        <strain evidence="12 13">DSM 16500</strain>
    </source>
</reference>
<proteinExistence type="predicted"/>
<dbReference type="AlphaFoldDB" id="A0A370GBW3"/>
<organism evidence="12 13">
    <name type="scientific">Aquicella lusitana</name>
    <dbReference type="NCBI Taxonomy" id="254246"/>
    <lineage>
        <taxon>Bacteria</taxon>
        <taxon>Pseudomonadati</taxon>
        <taxon>Pseudomonadota</taxon>
        <taxon>Gammaproteobacteria</taxon>
        <taxon>Legionellales</taxon>
        <taxon>Coxiellaceae</taxon>
        <taxon>Aquicella</taxon>
    </lineage>
</organism>
<evidence type="ECO:0000256" key="7">
    <source>
        <dbReference type="ARBA" id="ARBA00023145"/>
    </source>
</evidence>
<sequence length="592" mass="66157">MSNFVKAGIFSLLCLSALPAFSARPVDLSQQDMSFLRSFSSPVALKAGATAGVSDLEQVSQSTDFNQTLHVRVKQTYNGYPVWGGDAVLHIPHGQRTESFRKTLAAAPSAKTTMNGVVYQDLQTDLQNAPAFIFNQAQADKAIQEAVAYYEKNLGAKATIENKRSKLIVYVDGENKARWAFHVRFYAKPSVSRPAIPSFIMDAENLKIYREWDEIKTLDVGSDPKLLDNATGGGFGGNRKMGQLVYDGLTGHLSQWDIQRDSAKKLCYLRNHEVTVADYRKGENKIASFSCDKPDPQHNNVYWDGASDEINGGYSPNHDALYAGKIISDMYQAWYKVPPLVDPYNKPLMLTMVTHSPNYDEYGNADPDNAYWDPEKEKMYFGDGETYFYPLTSLGVTAHEISHGFTEQHAGLIYDQQSGGMNEAFSDMAAQAAEYYSLGKNSWQIGPEITKTSVLPVLRYMENPSDDCKFVRDPEEGKNCSLQNANDYDAYVKRHKDDVSSRYRIPNVHLSSGIYNRAFYLLSKEKDWDVRKAFDVMVKANQHYWTSSSTFAQGACGVISAAMDYGYDLEGVRNAFNGVGIDTRKCKLVAQA</sequence>
<dbReference type="Gene3D" id="3.10.450.40">
    <property type="match status" value="1"/>
</dbReference>
<dbReference type="RefSeq" id="WP_114834946.1">
    <property type="nucleotide sequence ID" value="NZ_LR699114.1"/>
</dbReference>
<dbReference type="CDD" id="cd09597">
    <property type="entry name" value="M4_TLP"/>
    <property type="match status" value="1"/>
</dbReference>
<dbReference type="SUPFAM" id="SSF55486">
    <property type="entry name" value="Metalloproteases ('zincins'), catalytic domain"/>
    <property type="match status" value="1"/>
</dbReference>
<evidence type="ECO:0000256" key="8">
    <source>
        <dbReference type="SAM" id="SignalP"/>
    </source>
</evidence>
<feature type="signal peptide" evidence="8">
    <location>
        <begin position="1"/>
        <end position="22"/>
    </location>
</feature>
<dbReference type="PANTHER" id="PTHR33794">
    <property type="entry name" value="BACILLOLYSIN"/>
    <property type="match status" value="1"/>
</dbReference>
<evidence type="ECO:0000259" key="11">
    <source>
        <dbReference type="Pfam" id="PF07504"/>
    </source>
</evidence>
<evidence type="ECO:0000256" key="2">
    <source>
        <dbReference type="ARBA" id="ARBA00022723"/>
    </source>
</evidence>
<evidence type="ECO:0000256" key="6">
    <source>
        <dbReference type="ARBA" id="ARBA00023049"/>
    </source>
</evidence>
<name>A0A370GBW3_9COXI</name>